<dbReference type="OrthoDB" id="386812at2157"/>
<accession>A0A1H8TYN2</accession>
<organism evidence="1 2">
    <name type="scientific">Halogranum amylolyticum</name>
    <dbReference type="NCBI Taxonomy" id="660520"/>
    <lineage>
        <taxon>Archaea</taxon>
        <taxon>Methanobacteriati</taxon>
        <taxon>Methanobacteriota</taxon>
        <taxon>Stenosarchaea group</taxon>
        <taxon>Halobacteria</taxon>
        <taxon>Halobacteriales</taxon>
        <taxon>Haloferacaceae</taxon>
    </lineage>
</organism>
<protein>
    <recommendedName>
        <fullName evidence="3">SIR2-like domain-containing protein</fullName>
    </recommendedName>
</protein>
<evidence type="ECO:0000313" key="2">
    <source>
        <dbReference type="Proteomes" id="UP000199126"/>
    </source>
</evidence>
<keyword evidence="2" id="KW-1185">Reference proteome</keyword>
<evidence type="ECO:0000313" key="1">
    <source>
        <dbReference type="EMBL" id="SEO96021.1"/>
    </source>
</evidence>
<dbReference type="EMBL" id="FODV01000009">
    <property type="protein sequence ID" value="SEO96021.1"/>
    <property type="molecule type" value="Genomic_DNA"/>
</dbReference>
<dbReference type="Proteomes" id="UP000199126">
    <property type="component" value="Unassembled WGS sequence"/>
</dbReference>
<dbReference type="AlphaFoldDB" id="A0A1H8TYN2"/>
<evidence type="ECO:0008006" key="3">
    <source>
        <dbReference type="Google" id="ProtNLM"/>
    </source>
</evidence>
<sequence>MTKCYLLGAGASLGNNPSKPDNLSPPSSYEFFTKGRKYQILPSDDFPDLCNAIQKHIGTNQPIESLSESALEIEIENFLGDLAERHESKRDKKAQAALSQSYYFIYELLRTCSSFHYPELERDFYQELAKEFKRNRYSIISLNYDNLLENSMLAEGLGCNYGFKRMTNDGRNVPIAKVHGSINWFNYLTKNIAFGKSGDFIDVIRSVHGTIVTNNFSDGERQSLRVKPPSELQEIPYRELAKARDELYEPALVPPISSYKIYNKNSDYKNAWNFASSMLEHASELVVIGSSVRSQDDKLCSIIEDGVSSNIDVTLAVGESTLDVKERLTDLIGNPQFTEYRYFSDYVKNELH</sequence>
<reference evidence="2" key="1">
    <citation type="submission" date="2016-10" db="EMBL/GenBank/DDBJ databases">
        <authorList>
            <person name="Varghese N."/>
            <person name="Submissions S."/>
        </authorList>
    </citation>
    <scope>NUCLEOTIDE SEQUENCE [LARGE SCALE GENOMIC DNA]</scope>
    <source>
        <strain evidence="2">CGMCC 1.10121</strain>
    </source>
</reference>
<dbReference type="RefSeq" id="WP_139246629.1">
    <property type="nucleotide sequence ID" value="NZ_FODV01000009.1"/>
</dbReference>
<proteinExistence type="predicted"/>
<gene>
    <name evidence="1" type="ORF">SAMN04487948_1093</name>
</gene>
<name>A0A1H8TYN2_9EURY</name>